<dbReference type="OrthoDB" id="8195095at2759"/>
<dbReference type="AlphaFoldDB" id="A0A6P3XY44"/>
<keyword evidence="2" id="KW-1185">Reference proteome</keyword>
<accession>A0A6P3XY44</accession>
<evidence type="ECO:0000256" key="1">
    <source>
        <dbReference type="SAM" id="MobiDB-lite"/>
    </source>
</evidence>
<name>A0A6P3XY44_DINQU</name>
<feature type="compositionally biased region" description="Basic and acidic residues" evidence="1">
    <location>
        <begin position="285"/>
        <end position="303"/>
    </location>
</feature>
<evidence type="ECO:0000313" key="3">
    <source>
        <dbReference type="RefSeq" id="XP_014483485.1"/>
    </source>
</evidence>
<protein>
    <submittedName>
        <fullName evidence="3">Uncharacterized protein LOC106749002</fullName>
    </submittedName>
</protein>
<dbReference type="RefSeq" id="XP_014483485.1">
    <property type="nucleotide sequence ID" value="XM_014627999.1"/>
</dbReference>
<gene>
    <name evidence="3" type="primary">LOC106749002</name>
</gene>
<sequence>MLDERAQAISFTEYYFALVDGILPGFQKHLAKNVMLDWFGKKINGKKNVTTFIKSDKIRTLHVFTEITPVSAIVCDKKQRDRGPRSLHGKRKVTLDQVTGIERVNPEADTRKRKKIQTLKLYNNAVKYLDKVKIIDRTVRKKSEADIEADVRKVNKENDPPDNLHEPEITSVVNEEIQRNINEPKLEEEMASTVKPIKRERGQGDRTVRAQTDTIKYIVANGEVRFTERVVQEDPWSYHWTSLKVSHWVHKCKLQIAYSHRNGDEHSGVHCTFGHAPLTKKYKTSKTDMKTRRDASMRSQSERPTLEEIIKTSNRLIPDVNNFGGYLKSLNYARDRNNFLKDFEADVAKENPDVCLPIVRYVGKKLIFTFKDDAYKKKFTKKMCDGNYRIHRIVYEKVENENRAEVIATE</sequence>
<proteinExistence type="predicted"/>
<evidence type="ECO:0000313" key="2">
    <source>
        <dbReference type="Proteomes" id="UP000515204"/>
    </source>
</evidence>
<dbReference type="KEGG" id="dqu:106749002"/>
<feature type="region of interest" description="Disordered" evidence="1">
    <location>
        <begin position="283"/>
        <end position="303"/>
    </location>
</feature>
<dbReference type="Proteomes" id="UP000515204">
    <property type="component" value="Unplaced"/>
</dbReference>
<reference evidence="3" key="1">
    <citation type="submission" date="2025-08" db="UniProtKB">
        <authorList>
            <consortium name="RefSeq"/>
        </authorList>
    </citation>
    <scope>IDENTIFICATION</scope>
</reference>
<dbReference type="GeneID" id="106749002"/>
<organism evidence="2 3">
    <name type="scientific">Dinoponera quadriceps</name>
    <name type="common">South American ant</name>
    <dbReference type="NCBI Taxonomy" id="609295"/>
    <lineage>
        <taxon>Eukaryota</taxon>
        <taxon>Metazoa</taxon>
        <taxon>Ecdysozoa</taxon>
        <taxon>Arthropoda</taxon>
        <taxon>Hexapoda</taxon>
        <taxon>Insecta</taxon>
        <taxon>Pterygota</taxon>
        <taxon>Neoptera</taxon>
        <taxon>Endopterygota</taxon>
        <taxon>Hymenoptera</taxon>
        <taxon>Apocrita</taxon>
        <taxon>Aculeata</taxon>
        <taxon>Formicoidea</taxon>
        <taxon>Formicidae</taxon>
        <taxon>Ponerinae</taxon>
        <taxon>Ponerini</taxon>
        <taxon>Dinoponera</taxon>
    </lineage>
</organism>